<dbReference type="KEGG" id="tet:TTHERM_00826890"/>
<keyword evidence="2" id="KW-1185">Reference proteome</keyword>
<dbReference type="RefSeq" id="XP_001031336.2">
    <property type="nucleotide sequence ID" value="XM_001031336.2"/>
</dbReference>
<sequence>MKLSINFSLYNGTFKKTEVDILEIEKAKIVLRKSGSIFSLKDIIQYLLSFPNIKQLIIDLTHLKYNSNLLDYEDAVELLKPLEKIEDIQIMQYKFNICKKKQEIFIQQIISTQKQKVEDIEKKNGLKVVQSINRVIDLTNKNNVNKELLKQCTSNVELLDKPRVIRLFGNPSFFKGTKTLLEKFKKINTLFVQFDGQIEEKNLLEKLEGFRQMSEQINQLKHFEVLDKSLFIERHNLLIRILLEKHQNFKVTYQKSNSFLQYIPSSKYLKIHSTETNSVSQSELQEYNFQISLARNLFAILLKKKKQTSLLYITKMSCIKSSSFMYNIYLLQESNSTSNLQKAYAIILLAR</sequence>
<protein>
    <submittedName>
        <fullName evidence="1">Uncharacterized protein</fullName>
    </submittedName>
</protein>
<dbReference type="HOGENOM" id="CLU_574274_0_0_1"/>
<reference evidence="2" key="1">
    <citation type="journal article" date="2006" name="PLoS Biol.">
        <title>Macronuclear genome sequence of the ciliate Tetrahymena thermophila, a model eukaryote.</title>
        <authorList>
            <person name="Eisen J.A."/>
            <person name="Coyne R.S."/>
            <person name="Wu M."/>
            <person name="Wu D."/>
            <person name="Thiagarajan M."/>
            <person name="Wortman J.R."/>
            <person name="Badger J.H."/>
            <person name="Ren Q."/>
            <person name="Amedeo P."/>
            <person name="Jones K.M."/>
            <person name="Tallon L.J."/>
            <person name="Delcher A.L."/>
            <person name="Salzberg S.L."/>
            <person name="Silva J.C."/>
            <person name="Haas B.J."/>
            <person name="Majoros W.H."/>
            <person name="Farzad M."/>
            <person name="Carlton J.M."/>
            <person name="Smith R.K. Jr."/>
            <person name="Garg J."/>
            <person name="Pearlman R.E."/>
            <person name="Karrer K.M."/>
            <person name="Sun L."/>
            <person name="Manning G."/>
            <person name="Elde N.C."/>
            <person name="Turkewitz A.P."/>
            <person name="Asai D.J."/>
            <person name="Wilkes D.E."/>
            <person name="Wang Y."/>
            <person name="Cai H."/>
            <person name="Collins K."/>
            <person name="Stewart B.A."/>
            <person name="Lee S.R."/>
            <person name="Wilamowska K."/>
            <person name="Weinberg Z."/>
            <person name="Ruzzo W.L."/>
            <person name="Wloga D."/>
            <person name="Gaertig J."/>
            <person name="Frankel J."/>
            <person name="Tsao C.-C."/>
            <person name="Gorovsky M.A."/>
            <person name="Keeling P.J."/>
            <person name="Waller R.F."/>
            <person name="Patron N.J."/>
            <person name="Cherry J.M."/>
            <person name="Stover N.A."/>
            <person name="Krieger C.J."/>
            <person name="del Toro C."/>
            <person name="Ryder H.F."/>
            <person name="Williamson S.C."/>
            <person name="Barbeau R.A."/>
            <person name="Hamilton E.P."/>
            <person name="Orias E."/>
        </authorList>
    </citation>
    <scope>NUCLEOTIDE SEQUENCE [LARGE SCALE GENOMIC DNA]</scope>
    <source>
        <strain evidence="2">SB210</strain>
    </source>
</reference>
<proteinExistence type="predicted"/>
<evidence type="ECO:0000313" key="1">
    <source>
        <dbReference type="EMBL" id="EAR83673.2"/>
    </source>
</evidence>
<dbReference type="AlphaFoldDB" id="Q22EH9"/>
<dbReference type="Proteomes" id="UP000009168">
    <property type="component" value="Unassembled WGS sequence"/>
</dbReference>
<organism evidence="1 2">
    <name type="scientific">Tetrahymena thermophila (strain SB210)</name>
    <dbReference type="NCBI Taxonomy" id="312017"/>
    <lineage>
        <taxon>Eukaryota</taxon>
        <taxon>Sar</taxon>
        <taxon>Alveolata</taxon>
        <taxon>Ciliophora</taxon>
        <taxon>Intramacronucleata</taxon>
        <taxon>Oligohymenophorea</taxon>
        <taxon>Hymenostomatida</taxon>
        <taxon>Tetrahymenina</taxon>
        <taxon>Tetrahymenidae</taxon>
        <taxon>Tetrahymena</taxon>
    </lineage>
</organism>
<name>Q22EH9_TETTS</name>
<dbReference type="GeneID" id="7843476"/>
<dbReference type="InParanoid" id="Q22EH9"/>
<accession>Q22EH9</accession>
<dbReference type="EMBL" id="GG662692">
    <property type="protein sequence ID" value="EAR83673.2"/>
    <property type="molecule type" value="Genomic_DNA"/>
</dbReference>
<gene>
    <name evidence="1" type="ORF">TTHERM_00826890</name>
</gene>
<evidence type="ECO:0000313" key="2">
    <source>
        <dbReference type="Proteomes" id="UP000009168"/>
    </source>
</evidence>